<evidence type="ECO:0000256" key="2">
    <source>
        <dbReference type="SAM" id="MobiDB-lite"/>
    </source>
</evidence>
<keyword evidence="3" id="KW-0732">Signal</keyword>
<dbReference type="InterPro" id="IPR007312">
    <property type="entry name" value="Phosphoesterase"/>
</dbReference>
<dbReference type="PANTHER" id="PTHR31956:SF1">
    <property type="entry name" value="NON-SPECIFIC PHOSPHOLIPASE C1"/>
    <property type="match status" value="1"/>
</dbReference>
<sequence>MFLKHSIGGLAALACAAAATPASSESLREFNHIVVIYQENHSFDNLFGLWGAVNGEPVQGLPFADAAHTEQVRADGTTAYSCLLQNDVNLASPSPLATSCTDATGATSFVSAFQNKPFQIDDYIAATDKTCPAPGVSAVNGLLKNAAGALTGGCTRDLVHRYYSEQFQINGGKQNRYVTGSDAAGLSMGYYDTTKLPIYVALHRRGAPHYVIADHFFQSAFGGSFLNHQWLVASATPVFANALNDASGNDLHSVVDANGMAASTALYTNLLGSSAKDAQLTASCNPPSGRPATPENVACGDFAINTIQPYYQPYAPGTVDAKRLPPLENATIGDRLSARGIDWAWYSGGWSNANGDIGAPGWTNGNGIGCADPNALATATFPNCPDKLFQFHHQPFNYFKAYAPGTTARHDHLRDEAEFVQLAKTGRLKPVSFVKPIGAENEHPGYASEADGSSHLVDLIASIVNGPDGRETLIIVTYDEFGGSWDHVPPPPYQSEHVAEREHHHGHDHHAGGGAHDRWGPGTRIPALLISKRFDRSGVDHANYDTTSILKLIEERYHLAPLGSRDAEVRSLTRALDAAER</sequence>
<dbReference type="GO" id="GO:0042578">
    <property type="term" value="F:phosphoric ester hydrolase activity"/>
    <property type="evidence" value="ECO:0007669"/>
    <property type="project" value="UniProtKB-ARBA"/>
</dbReference>
<dbReference type="RefSeq" id="WP_108916781.1">
    <property type="nucleotide sequence ID" value="NZ_BGJY01000003.1"/>
</dbReference>
<feature type="region of interest" description="Disordered" evidence="2">
    <location>
        <begin position="494"/>
        <end position="520"/>
    </location>
</feature>
<comment type="caution">
    <text evidence="4">The sequence shown here is derived from an EMBL/GenBank/DDBJ whole genome shotgun (WGS) entry which is preliminary data.</text>
</comment>
<dbReference type="Proteomes" id="UP000316781">
    <property type="component" value="Unassembled WGS sequence"/>
</dbReference>
<dbReference type="Pfam" id="PF04185">
    <property type="entry name" value="Phosphoesterase"/>
    <property type="match status" value="1"/>
</dbReference>
<feature type="chain" id="PRO_5036323672" evidence="3">
    <location>
        <begin position="25"/>
        <end position="581"/>
    </location>
</feature>
<keyword evidence="6" id="KW-1185">Reference proteome</keyword>
<dbReference type="EMBL" id="PUIV01000009">
    <property type="protein sequence ID" value="PWB94288.1"/>
    <property type="molecule type" value="Genomic_DNA"/>
</dbReference>
<reference evidence="4" key="2">
    <citation type="submission" date="2018-02" db="EMBL/GenBank/DDBJ databases">
        <authorList>
            <person name="Cohen D.B."/>
            <person name="Kent A.D."/>
        </authorList>
    </citation>
    <scope>NUCLEOTIDE SEQUENCE</scope>
    <source>
        <strain evidence="4">DSM 17706</strain>
    </source>
</reference>
<dbReference type="OrthoDB" id="9770871at2"/>
<dbReference type="AlphaFoldDB" id="A0A2U1SRP9"/>
<reference evidence="5 7" key="3">
    <citation type="submission" date="2019-07" db="EMBL/GenBank/DDBJ databases">
        <title>Ln-dependent methylotrophs.</title>
        <authorList>
            <person name="Tani A."/>
        </authorList>
    </citation>
    <scope>NUCLEOTIDE SEQUENCE [LARGE SCALE GENOMIC DNA]</scope>
    <source>
        <strain evidence="5 7">SM89A</strain>
    </source>
</reference>
<dbReference type="EMBL" id="VJMF01000024">
    <property type="protein sequence ID" value="TRL36112.1"/>
    <property type="molecule type" value="Genomic_DNA"/>
</dbReference>
<dbReference type="PANTHER" id="PTHR31956">
    <property type="entry name" value="NON-SPECIFIC PHOSPHOLIPASE C4-RELATED"/>
    <property type="match status" value="1"/>
</dbReference>
<feature type="signal peptide" evidence="3">
    <location>
        <begin position="1"/>
        <end position="24"/>
    </location>
</feature>
<evidence type="ECO:0000313" key="6">
    <source>
        <dbReference type="Proteomes" id="UP000245137"/>
    </source>
</evidence>
<feature type="compositionally biased region" description="Basic and acidic residues" evidence="2">
    <location>
        <begin position="497"/>
        <end position="519"/>
    </location>
</feature>
<evidence type="ECO:0000313" key="5">
    <source>
        <dbReference type="EMBL" id="TRL36112.1"/>
    </source>
</evidence>
<keyword evidence="1" id="KW-0378">Hydrolase</keyword>
<reference evidence="4 6" key="1">
    <citation type="journal article" date="2018" name="Appl. Microbiol. Biotechnol.">
        <title>Co-cultivation of the strictly anaerobic methanogen Methanosarcina barkeri with aerobic methanotrophs in an oxygen-limited membrane bioreactor.</title>
        <authorList>
            <person name="In 't Zandt M.H."/>
            <person name="van den Bosch T.J.M."/>
            <person name="Rijkers R."/>
            <person name="van Kessel M.A.H.J."/>
            <person name="Jetten M.S.M."/>
            <person name="Welte C.U."/>
        </authorList>
    </citation>
    <scope>NUCLEOTIDE SEQUENCE [LARGE SCALE GENOMIC DNA]</scope>
    <source>
        <strain evidence="4 6">DSM 17706</strain>
    </source>
</reference>
<evidence type="ECO:0000313" key="7">
    <source>
        <dbReference type="Proteomes" id="UP000316781"/>
    </source>
</evidence>
<evidence type="ECO:0000256" key="3">
    <source>
        <dbReference type="SAM" id="SignalP"/>
    </source>
</evidence>
<protein>
    <submittedName>
        <fullName evidence="4">Phosphoesterase</fullName>
    </submittedName>
</protein>
<proteinExistence type="predicted"/>
<evidence type="ECO:0000313" key="4">
    <source>
        <dbReference type="EMBL" id="PWB94288.1"/>
    </source>
</evidence>
<dbReference type="Proteomes" id="UP000245137">
    <property type="component" value="Unassembled WGS sequence"/>
</dbReference>
<gene>
    <name evidence="4" type="ORF">C5689_08140</name>
    <name evidence="5" type="ORF">FM996_06225</name>
</gene>
<dbReference type="Gene3D" id="3.40.720.10">
    <property type="entry name" value="Alkaline Phosphatase, subunit A"/>
    <property type="match status" value="2"/>
</dbReference>
<name>A0A2U1SRP9_METSR</name>
<accession>A0A2U1SRP9</accession>
<dbReference type="CDD" id="cd16013">
    <property type="entry name" value="AcpA"/>
    <property type="match status" value="1"/>
</dbReference>
<dbReference type="InterPro" id="IPR017850">
    <property type="entry name" value="Alkaline_phosphatase_core_sf"/>
</dbReference>
<dbReference type="PROSITE" id="PS51257">
    <property type="entry name" value="PROKAR_LIPOPROTEIN"/>
    <property type="match status" value="1"/>
</dbReference>
<organism evidence="4 6">
    <name type="scientific">Methylosinus sporium</name>
    <dbReference type="NCBI Taxonomy" id="428"/>
    <lineage>
        <taxon>Bacteria</taxon>
        <taxon>Pseudomonadati</taxon>
        <taxon>Pseudomonadota</taxon>
        <taxon>Alphaproteobacteria</taxon>
        <taxon>Hyphomicrobiales</taxon>
        <taxon>Methylocystaceae</taxon>
        <taxon>Methylosinus</taxon>
    </lineage>
</organism>
<evidence type="ECO:0000256" key="1">
    <source>
        <dbReference type="ARBA" id="ARBA00022801"/>
    </source>
</evidence>